<proteinExistence type="predicted"/>
<dbReference type="Pfam" id="PF06028">
    <property type="entry name" value="DUF915"/>
    <property type="match status" value="1"/>
</dbReference>
<dbReference type="PANTHER" id="PTHR37946:SF1">
    <property type="entry name" value="SLL1969 PROTEIN"/>
    <property type="match status" value="1"/>
</dbReference>
<dbReference type="GO" id="GO:0016787">
    <property type="term" value="F:hydrolase activity"/>
    <property type="evidence" value="ECO:0007669"/>
    <property type="project" value="UniProtKB-KW"/>
</dbReference>
<dbReference type="Gene3D" id="3.40.50.1820">
    <property type="entry name" value="alpha/beta hydrolase"/>
    <property type="match status" value="1"/>
</dbReference>
<comment type="caution">
    <text evidence="1">The sequence shown here is derived from an EMBL/GenBank/DDBJ whole genome shotgun (WGS) entry which is preliminary data.</text>
</comment>
<dbReference type="RefSeq" id="WP_308704107.1">
    <property type="nucleotide sequence ID" value="NZ_AP027463.1"/>
</dbReference>
<evidence type="ECO:0000313" key="1">
    <source>
        <dbReference type="EMBL" id="MDQ7938427.1"/>
    </source>
</evidence>
<gene>
    <name evidence="1" type="ORF">RA086_12490</name>
</gene>
<keyword evidence="2" id="KW-1185">Reference proteome</keyword>
<dbReference type="SUPFAM" id="SSF53474">
    <property type="entry name" value="alpha/beta-Hydrolases"/>
    <property type="match status" value="1"/>
</dbReference>
<reference evidence="1 2" key="1">
    <citation type="journal article" date="2023" name="Int. J. Syst. Evol. Microbiol.">
        <title>Lactiplantibacillus brownii sp. nov., a novel psychrotolerant species isolated from sauerkraut.</title>
        <authorList>
            <person name="Heng Y.C."/>
            <person name="Silvaraju S."/>
            <person name="Lee J.K.Y."/>
            <person name="Kittelmann S."/>
        </authorList>
    </citation>
    <scope>NUCLEOTIDE SEQUENCE [LARGE SCALE GENOMIC DNA]</scope>
    <source>
        <strain evidence="1 2">WILCCON 0030</strain>
    </source>
</reference>
<keyword evidence="1" id="KW-0378">Hydrolase</keyword>
<name>A0ABU1ABV4_9LACO</name>
<accession>A0ABU1ABV4</accession>
<dbReference type="EMBL" id="JAVCWF010000001">
    <property type="protein sequence ID" value="MDQ7938427.1"/>
    <property type="molecule type" value="Genomic_DNA"/>
</dbReference>
<protein>
    <submittedName>
        <fullName evidence="1">Alpha/beta hydrolase</fullName>
    </submittedName>
</protein>
<sequence>MKTTTKQGLVAATWLLILFGVIGGTLLWQRQVRRPKQQIATVTVGSTTRIPTILLLDHQTTTQQRRQFVAGLQRNSGNQSVVILQVTRHGTLKFSGRFQTYDTRPILHLELPTNASAMQQAAWLKIALQQAQQQLKFKSFNLITYGTGGLAATAYLEQAPTAQRPQHLVAIGTPFNGTSTQKNANITGPVKRANQTNRLESLIAKQLTIDPQLRVLLIAGQTKGHSNGDGVVPVQSALAGQTIYRPIVKHYQQAVLNTWRASHTGMYDSWKLVNLIQTFIN</sequence>
<dbReference type="InterPro" id="IPR010315">
    <property type="entry name" value="DUF915_hydro-like"/>
</dbReference>
<evidence type="ECO:0000313" key="2">
    <source>
        <dbReference type="Proteomes" id="UP001227831"/>
    </source>
</evidence>
<organism evidence="1 2">
    <name type="scientific">Lactiplantibacillus brownii</name>
    <dbReference type="NCBI Taxonomy" id="3069269"/>
    <lineage>
        <taxon>Bacteria</taxon>
        <taxon>Bacillati</taxon>
        <taxon>Bacillota</taxon>
        <taxon>Bacilli</taxon>
        <taxon>Lactobacillales</taxon>
        <taxon>Lactobacillaceae</taxon>
        <taxon>Lactiplantibacillus</taxon>
    </lineage>
</organism>
<dbReference type="Proteomes" id="UP001227831">
    <property type="component" value="Unassembled WGS sequence"/>
</dbReference>
<dbReference type="PANTHER" id="PTHR37946">
    <property type="entry name" value="SLL1969 PROTEIN"/>
    <property type="match status" value="1"/>
</dbReference>
<dbReference type="InterPro" id="IPR029058">
    <property type="entry name" value="AB_hydrolase_fold"/>
</dbReference>